<keyword evidence="3" id="KW-1133">Transmembrane helix</keyword>
<gene>
    <name evidence="5" type="ORF">CES86_5279</name>
    <name evidence="4" type="ORF">F9L03_24840</name>
</gene>
<comment type="caution">
    <text evidence="5">The sequence shown here is derived from an EMBL/GenBank/DDBJ whole genome shotgun (WGS) entry which is preliminary data.</text>
</comment>
<accession>A0A256H1X5</accession>
<dbReference type="EMBL" id="WBWF01000030">
    <property type="protein sequence ID" value="KAB2699902.1"/>
    <property type="molecule type" value="Genomic_DNA"/>
</dbReference>
<feature type="transmembrane region" description="Helical" evidence="3">
    <location>
        <begin position="109"/>
        <end position="126"/>
    </location>
</feature>
<dbReference type="PROSITE" id="PS51257">
    <property type="entry name" value="PROKAR_LIPOPROTEIN"/>
    <property type="match status" value="1"/>
</dbReference>
<evidence type="ECO:0000313" key="4">
    <source>
        <dbReference type="EMBL" id="KAB2699902.1"/>
    </source>
</evidence>
<dbReference type="RefSeq" id="WP_094513150.1">
    <property type="nucleotide sequence ID" value="NZ_JBHEEP010000036.1"/>
</dbReference>
<keyword evidence="7" id="KW-1185">Reference proteome</keyword>
<keyword evidence="3" id="KW-0472">Membrane</keyword>
<dbReference type="Proteomes" id="UP000216363">
    <property type="component" value="Unassembled WGS sequence"/>
</dbReference>
<sequence>MNEKINTLNVFNYRNLPLIVFVILTFGGCSFIAVSKVSGMNPIFSMFVPILLMFGYLVLAWSFSAIRLHDEQTGDNLYYMGFLFTLASLGASLYLFTGDSSTDDVVRNFGIAISSTITGIALRIFYNQTRRDVLDIERATRHDLAAAARRVRTELETSSRDFASLRRANNQLINEGFEGVVEQVERTGEKLESALLKLTEATIKPLEATAEKYNRMMEENLSDVSGKLADITKTIEASLSGVSKANQTVTSAASELSQRVTEVSKKLQSVTVPKSVLKNEMGPLLQEIGQLIKDQAERQDALAKEQSERIEKLLGAIGSINDVVKKKVEHSERLLKANEALNGRIEEKHGNLDLNGSELSEPTVMAAPIFVQQVSLNEAATSAVPSVTSDDVSSDAPAKLAGSEGKTWWPFK</sequence>
<dbReference type="EMBL" id="NNRN01000001">
    <property type="protein sequence ID" value="OYR32971.1"/>
    <property type="molecule type" value="Genomic_DNA"/>
</dbReference>
<reference evidence="4 7" key="2">
    <citation type="submission" date="2019-09" db="EMBL/GenBank/DDBJ databases">
        <title>Taxonomic organization of the family Brucellaceae based on a phylogenomic approach.</title>
        <authorList>
            <person name="Leclercq S."/>
            <person name="Cloeckaert A."/>
            <person name="Zygmunt M.S."/>
        </authorList>
    </citation>
    <scope>NUCLEOTIDE SEQUENCE [LARGE SCALE GENOMIC DNA]</scope>
    <source>
        <strain evidence="4 7">LUP23</strain>
    </source>
</reference>
<evidence type="ECO:0000256" key="2">
    <source>
        <dbReference type="SAM" id="MobiDB-lite"/>
    </source>
</evidence>
<feature type="transmembrane region" description="Helical" evidence="3">
    <location>
        <begin position="46"/>
        <end position="66"/>
    </location>
</feature>
<dbReference type="AlphaFoldDB" id="A0A256H1X5"/>
<evidence type="ECO:0000256" key="3">
    <source>
        <dbReference type="SAM" id="Phobius"/>
    </source>
</evidence>
<keyword evidence="3" id="KW-0812">Transmembrane</keyword>
<evidence type="ECO:0000313" key="5">
    <source>
        <dbReference type="EMBL" id="OYR32971.1"/>
    </source>
</evidence>
<feature type="region of interest" description="Disordered" evidence="2">
    <location>
        <begin position="385"/>
        <end position="412"/>
    </location>
</feature>
<organism evidence="5 6">
    <name type="scientific">Brucella lupini</name>
    <dbReference type="NCBI Taxonomy" id="255457"/>
    <lineage>
        <taxon>Bacteria</taxon>
        <taxon>Pseudomonadati</taxon>
        <taxon>Pseudomonadota</taxon>
        <taxon>Alphaproteobacteria</taxon>
        <taxon>Hyphomicrobiales</taxon>
        <taxon>Brucellaceae</taxon>
        <taxon>Brucella/Ochrobactrum group</taxon>
        <taxon>Brucella</taxon>
    </lineage>
</organism>
<proteinExistence type="predicted"/>
<evidence type="ECO:0000313" key="6">
    <source>
        <dbReference type="Proteomes" id="UP000216363"/>
    </source>
</evidence>
<dbReference type="Proteomes" id="UP000435957">
    <property type="component" value="Unassembled WGS sequence"/>
</dbReference>
<reference evidence="5 6" key="1">
    <citation type="submission" date="2017-07" db="EMBL/GenBank/DDBJ databases">
        <title>Draft genome of Ochrobactrum lupini type strain LUP21.</title>
        <authorList>
            <person name="Krzyzanowska D.M."/>
            <person name="Jafra S."/>
        </authorList>
    </citation>
    <scope>NUCLEOTIDE SEQUENCE [LARGE SCALE GENOMIC DNA]</scope>
    <source>
        <strain evidence="5 6">LUP21</strain>
    </source>
</reference>
<evidence type="ECO:0000256" key="1">
    <source>
        <dbReference type="SAM" id="Coils"/>
    </source>
</evidence>
<feature type="transmembrane region" description="Helical" evidence="3">
    <location>
        <begin position="78"/>
        <end position="97"/>
    </location>
</feature>
<feature type="coiled-coil region" evidence="1">
    <location>
        <begin position="155"/>
        <end position="201"/>
    </location>
</feature>
<name>A0A256H1X5_9HYPH</name>
<protein>
    <submittedName>
        <fullName evidence="5">Uncharacterized protein</fullName>
    </submittedName>
</protein>
<keyword evidence="1" id="KW-0175">Coiled coil</keyword>
<feature type="transmembrane region" description="Helical" evidence="3">
    <location>
        <begin position="16"/>
        <end position="34"/>
    </location>
</feature>
<feature type="compositionally biased region" description="Low complexity" evidence="2">
    <location>
        <begin position="385"/>
        <end position="398"/>
    </location>
</feature>
<evidence type="ECO:0000313" key="7">
    <source>
        <dbReference type="Proteomes" id="UP000435957"/>
    </source>
</evidence>